<dbReference type="Proteomes" id="UP000812966">
    <property type="component" value="Unassembled WGS sequence"/>
</dbReference>
<evidence type="ECO:0000313" key="7">
    <source>
        <dbReference type="Proteomes" id="UP000812966"/>
    </source>
</evidence>
<organism evidence="6 7">
    <name type="scientific">Filobasidium floriforme</name>
    <dbReference type="NCBI Taxonomy" id="5210"/>
    <lineage>
        <taxon>Eukaryota</taxon>
        <taxon>Fungi</taxon>
        <taxon>Dikarya</taxon>
        <taxon>Basidiomycota</taxon>
        <taxon>Agaricomycotina</taxon>
        <taxon>Tremellomycetes</taxon>
        <taxon>Filobasidiales</taxon>
        <taxon>Filobasidiaceae</taxon>
        <taxon>Filobasidium</taxon>
    </lineage>
</organism>
<dbReference type="CDD" id="cd08022">
    <property type="entry name" value="M28_PSMA_like"/>
    <property type="match status" value="1"/>
</dbReference>
<dbReference type="SUPFAM" id="SSF47672">
    <property type="entry name" value="Transferrin receptor-like dimerisation domain"/>
    <property type="match status" value="1"/>
</dbReference>
<dbReference type="Gene3D" id="3.40.630.10">
    <property type="entry name" value="Zn peptidases"/>
    <property type="match status" value="1"/>
</dbReference>
<dbReference type="PANTHER" id="PTHR10404:SF46">
    <property type="entry name" value="VACUOLAR PROTEIN SORTING-ASSOCIATED PROTEIN 70"/>
    <property type="match status" value="1"/>
</dbReference>
<dbReference type="InterPro" id="IPR046450">
    <property type="entry name" value="PA_dom_sf"/>
</dbReference>
<gene>
    <name evidence="6" type="ORF">FFLO_02708</name>
</gene>
<dbReference type="EMBL" id="JABELV010000044">
    <property type="protein sequence ID" value="KAG7561891.1"/>
    <property type="molecule type" value="Genomic_DNA"/>
</dbReference>
<feature type="compositionally biased region" description="Polar residues" evidence="2">
    <location>
        <begin position="261"/>
        <end position="273"/>
    </location>
</feature>
<feature type="domain" description="PA" evidence="3">
    <location>
        <begin position="180"/>
        <end position="255"/>
    </location>
</feature>
<protein>
    <recommendedName>
        <fullName evidence="8">Zn-dependent exopeptidase</fullName>
    </recommendedName>
</protein>
<proteinExistence type="inferred from homology"/>
<feature type="region of interest" description="Disordered" evidence="2">
    <location>
        <begin position="249"/>
        <end position="273"/>
    </location>
</feature>
<evidence type="ECO:0000256" key="1">
    <source>
        <dbReference type="ARBA" id="ARBA00005634"/>
    </source>
</evidence>
<dbReference type="Pfam" id="PF04389">
    <property type="entry name" value="Peptidase_M28"/>
    <property type="match status" value="1"/>
</dbReference>
<dbReference type="Gene3D" id="1.20.930.40">
    <property type="entry name" value="Transferrin receptor-like, dimerisation domain"/>
    <property type="match status" value="1"/>
</dbReference>
<accession>A0A8K0JMH3</accession>
<dbReference type="PANTHER" id="PTHR10404">
    <property type="entry name" value="N-ACETYLATED-ALPHA-LINKED ACIDIC DIPEPTIDASE"/>
    <property type="match status" value="1"/>
</dbReference>
<dbReference type="InterPro" id="IPR007365">
    <property type="entry name" value="TFR-like_dimer_dom"/>
</dbReference>
<feature type="region of interest" description="Disordered" evidence="2">
    <location>
        <begin position="1"/>
        <end position="29"/>
    </location>
</feature>
<evidence type="ECO:0000256" key="2">
    <source>
        <dbReference type="SAM" id="MobiDB-lite"/>
    </source>
</evidence>
<dbReference type="AlphaFoldDB" id="A0A8K0JMH3"/>
<feature type="domain" description="Peptidase M28" evidence="5">
    <location>
        <begin position="370"/>
        <end position="574"/>
    </location>
</feature>
<dbReference type="Pfam" id="PF02225">
    <property type="entry name" value="PA"/>
    <property type="match status" value="1"/>
</dbReference>
<evidence type="ECO:0000259" key="4">
    <source>
        <dbReference type="Pfam" id="PF04253"/>
    </source>
</evidence>
<dbReference type="SUPFAM" id="SSF53187">
    <property type="entry name" value="Zn-dependent exopeptidases"/>
    <property type="match status" value="1"/>
</dbReference>
<evidence type="ECO:0000313" key="6">
    <source>
        <dbReference type="EMBL" id="KAG7561891.1"/>
    </source>
</evidence>
<evidence type="ECO:0008006" key="8">
    <source>
        <dbReference type="Google" id="ProtNLM"/>
    </source>
</evidence>
<dbReference type="InterPro" id="IPR003137">
    <property type="entry name" value="PA_domain"/>
</dbReference>
<dbReference type="FunFam" id="3.50.30.30:FF:000008">
    <property type="entry name" value="Glutamate carboxypeptidase 2"/>
    <property type="match status" value="1"/>
</dbReference>
<sequence length="779" mass="85593">MRKHHSGHHGHRGHHHRCGKHHHHPHPIGPKEAEALFLKVPNNDSVAAASKRYTAYPHLAGTGEDLFSALTLKAEYEEFLGIPFSAPYDKIWPAGTPENQAAIRDLKDKDEPEVWIDTYYPLMNKPVSRSVDILLPDGNGAVEWSAKLREDIVEGDPDSVFRDEVPTFHGLSVSGNVTGKILFAGYGSKQDFEALEANGYDLRKEPTIVLVKYGKVFRGLKVKAAQEAGAIGCLIYSDPGDDGEKTIKNGHMPYPKGPARQPSSVQRGSVQFLSSYPGDPSTPGYPAYKNASRVPGGNFPAIPSLPISYEDALPLLRMVEGHGRLAKEVGADWEGGLTDEVEYWTGPSEKDVRFVNEVDTKETPIWSVFAYVPGHIKDEVVVIGNHRDAWVLGGADPSSGTATVHEIMKGLAALRQRGWKPMRSILIASWDAEEYGLISSTEFCEDFGEWLQQNVVAYLNIDVSVSGSNFHGAASPSLANLLRNAAMEIEHPSDPHRTLWEMKDGGDWTSYNADVKGHFHEDMYSSSTNSIGIKALGSGSDYTAFLQRFGIASTDMGYGGGPNDPPYHYHSIYDSHTWQARYGDPGFHKHAAAAKMLGLMTLRVADSILLPFNLTQYAQDLSLYLAKVEGIAKTQSFEVDFGGLRDSIGLVQNATISLQHHSDALLQRLAELSPRAGSPHLSLGSRKNAIGKVLKELRSINKKLAGFESGFLSAEGIKERDWYKHKGTAPGKYPSYGATTFPGLTEAMTIDRDVKAAQREADELTYLIQKMSERLMVTQ</sequence>
<dbReference type="InterPro" id="IPR039373">
    <property type="entry name" value="Peptidase_M28B"/>
</dbReference>
<evidence type="ECO:0000259" key="5">
    <source>
        <dbReference type="Pfam" id="PF04389"/>
    </source>
</evidence>
<reference evidence="6" key="1">
    <citation type="submission" date="2020-04" db="EMBL/GenBank/DDBJ databases">
        <title>Analysis of mating type loci in Filobasidium floriforme.</title>
        <authorList>
            <person name="Nowrousian M."/>
        </authorList>
    </citation>
    <scope>NUCLEOTIDE SEQUENCE</scope>
    <source>
        <strain evidence="6">CBS 6242</strain>
    </source>
</reference>
<dbReference type="InterPro" id="IPR007484">
    <property type="entry name" value="Peptidase_M28"/>
</dbReference>
<comment type="caution">
    <text evidence="6">The sequence shown here is derived from an EMBL/GenBank/DDBJ whole genome shotgun (WGS) entry which is preliminary data.</text>
</comment>
<evidence type="ECO:0000259" key="3">
    <source>
        <dbReference type="Pfam" id="PF02225"/>
    </source>
</evidence>
<dbReference type="CDD" id="cd02121">
    <property type="entry name" value="PA_GCPII_like"/>
    <property type="match status" value="1"/>
</dbReference>
<comment type="similarity">
    <text evidence="1">Belongs to the peptidase M28 family. M28B subfamily.</text>
</comment>
<dbReference type="InterPro" id="IPR036757">
    <property type="entry name" value="TFR-like_dimer_dom_sf"/>
</dbReference>
<dbReference type="GO" id="GO:0004180">
    <property type="term" value="F:carboxypeptidase activity"/>
    <property type="evidence" value="ECO:0007669"/>
    <property type="project" value="TreeGrafter"/>
</dbReference>
<name>A0A8K0JMH3_9TREE</name>
<dbReference type="SUPFAM" id="SSF52025">
    <property type="entry name" value="PA domain"/>
    <property type="match status" value="1"/>
</dbReference>
<feature type="domain" description="Transferrin receptor-like dimerisation" evidence="4">
    <location>
        <begin position="640"/>
        <end position="775"/>
    </location>
</feature>
<dbReference type="FunFam" id="3.40.630.10:FF:000101">
    <property type="entry name" value="N-acetylated alpha-linked acidic dipeptidase like 1"/>
    <property type="match status" value="1"/>
</dbReference>
<dbReference type="Gene3D" id="3.50.30.30">
    <property type="match status" value="1"/>
</dbReference>
<keyword evidence="7" id="KW-1185">Reference proteome</keyword>
<feature type="compositionally biased region" description="Basic residues" evidence="2">
    <location>
        <begin position="1"/>
        <end position="26"/>
    </location>
</feature>
<dbReference type="Pfam" id="PF04253">
    <property type="entry name" value="TFR_dimer"/>
    <property type="match status" value="1"/>
</dbReference>